<organism evidence="2 3">
    <name type="scientific">Hyalella azteca</name>
    <name type="common">Amphipod</name>
    <dbReference type="NCBI Taxonomy" id="294128"/>
    <lineage>
        <taxon>Eukaryota</taxon>
        <taxon>Metazoa</taxon>
        <taxon>Ecdysozoa</taxon>
        <taxon>Arthropoda</taxon>
        <taxon>Crustacea</taxon>
        <taxon>Multicrustacea</taxon>
        <taxon>Malacostraca</taxon>
        <taxon>Eumalacostraca</taxon>
        <taxon>Peracarida</taxon>
        <taxon>Amphipoda</taxon>
        <taxon>Senticaudata</taxon>
        <taxon>Talitrida</taxon>
        <taxon>Talitroidea</taxon>
        <taxon>Hyalellidae</taxon>
        <taxon>Hyalella</taxon>
    </lineage>
</organism>
<gene>
    <name evidence="3" type="primary">LOC125178626</name>
</gene>
<dbReference type="Proteomes" id="UP000694843">
    <property type="component" value="Unplaced"/>
</dbReference>
<dbReference type="GeneID" id="125178626"/>
<feature type="non-terminal residue" evidence="3">
    <location>
        <position position="367"/>
    </location>
</feature>
<feature type="compositionally biased region" description="Low complexity" evidence="1">
    <location>
        <begin position="268"/>
        <end position="281"/>
    </location>
</feature>
<evidence type="ECO:0000313" key="3">
    <source>
        <dbReference type="RefSeq" id="XP_047738794.1"/>
    </source>
</evidence>
<feature type="region of interest" description="Disordered" evidence="1">
    <location>
        <begin position="334"/>
        <end position="367"/>
    </location>
</feature>
<dbReference type="KEGG" id="hazt:125178626"/>
<reference evidence="3" key="1">
    <citation type="submission" date="2025-08" db="UniProtKB">
        <authorList>
            <consortium name="RefSeq"/>
        </authorList>
    </citation>
    <scope>IDENTIFICATION</scope>
    <source>
        <tissue evidence="3">Whole organism</tissue>
    </source>
</reference>
<name>A0A979FRP5_HYAAZ</name>
<feature type="compositionally biased region" description="Pro residues" evidence="1">
    <location>
        <begin position="282"/>
        <end position="292"/>
    </location>
</feature>
<dbReference type="OrthoDB" id="10693818at2759"/>
<feature type="region of interest" description="Disordered" evidence="1">
    <location>
        <begin position="268"/>
        <end position="297"/>
    </location>
</feature>
<dbReference type="RefSeq" id="XP_047738794.1">
    <property type="nucleotide sequence ID" value="XM_047882838.1"/>
</dbReference>
<dbReference type="AlphaFoldDB" id="A0A979FRP5"/>
<evidence type="ECO:0000256" key="1">
    <source>
        <dbReference type="SAM" id="MobiDB-lite"/>
    </source>
</evidence>
<proteinExistence type="predicted"/>
<accession>A0A979FRP5</accession>
<protein>
    <submittedName>
        <fullName evidence="3">Uncharacterized protein LOC125178626</fullName>
    </submittedName>
</protein>
<sequence length="367" mass="40200">MLSAAQDSHIEFGVGPNDPRYFAGRGDTGGPHLQPYNLQERSRSSLKGFPQDPDSQFGLQNPRLEHDDPQRKRQDLNFLLQDLQSEREDPRILRQDSQFGVNYPQFGVQDPQFGVQDRQFGVQDPQFGVQDSQFGVQDPQFGVQDPQFGVQDPHFGRGGPRIPSQDQQLVSRMLDLYDDDRADLNDQLALADLLAGLGQDRPDDRSAAFMQRLRAVLRAGDRETARRMLGGPAGHVVVQLSCSSRSRGSAAQLQFKVTWASHRYQSSSSLYSDGQSSSSPSSPAPSPSPTHIPPSTITMSSLRTTSRITYTSSASFQSSFTPLTKRWNSTQDFTGTVPCPVPGHNGTLGTPAGTPTPTPTTPSTNLA</sequence>
<keyword evidence="2" id="KW-1185">Reference proteome</keyword>
<evidence type="ECO:0000313" key="2">
    <source>
        <dbReference type="Proteomes" id="UP000694843"/>
    </source>
</evidence>
<feature type="region of interest" description="Disordered" evidence="1">
    <location>
        <begin position="1"/>
        <end position="72"/>
    </location>
</feature>
<feature type="compositionally biased region" description="Basic and acidic residues" evidence="1">
    <location>
        <begin position="63"/>
        <end position="72"/>
    </location>
</feature>